<accession>A0A1H7MGS4</accession>
<evidence type="ECO:0000313" key="3">
    <source>
        <dbReference type="EMBL" id="SEL10443.1"/>
    </source>
</evidence>
<evidence type="ECO:0000259" key="2">
    <source>
        <dbReference type="Pfam" id="PF08750"/>
    </source>
</evidence>
<evidence type="ECO:0000313" key="4">
    <source>
        <dbReference type="Proteomes" id="UP000198620"/>
    </source>
</evidence>
<feature type="signal peptide" evidence="1">
    <location>
        <begin position="1"/>
        <end position="21"/>
    </location>
</feature>
<keyword evidence="4" id="KW-1185">Reference proteome</keyword>
<protein>
    <submittedName>
        <fullName evidence="3">CNP1-like family protein</fullName>
    </submittedName>
</protein>
<dbReference type="AlphaFoldDB" id="A0A1H7MGS4"/>
<proteinExistence type="predicted"/>
<name>A0A1H7MGS4_9PROT</name>
<dbReference type="EMBL" id="FOBH01000005">
    <property type="protein sequence ID" value="SEL10443.1"/>
    <property type="molecule type" value="Genomic_DNA"/>
</dbReference>
<feature type="domain" description="CNP1-like uncharacterised" evidence="2">
    <location>
        <begin position="32"/>
        <end position="166"/>
    </location>
</feature>
<dbReference type="OrthoDB" id="7066954at2"/>
<dbReference type="RefSeq" id="WP_090828539.1">
    <property type="nucleotide sequence ID" value="NZ_FOBH01000005.1"/>
</dbReference>
<keyword evidence="1" id="KW-0732">Signal</keyword>
<gene>
    <name evidence="3" type="ORF">SAMN05216387_10576</name>
</gene>
<dbReference type="Pfam" id="PF08750">
    <property type="entry name" value="CNP1"/>
    <property type="match status" value="1"/>
</dbReference>
<feature type="chain" id="PRO_5011525354" evidence="1">
    <location>
        <begin position="22"/>
        <end position="176"/>
    </location>
</feature>
<dbReference type="STRING" id="1233.SAMN05216387_10576"/>
<dbReference type="Proteomes" id="UP000198620">
    <property type="component" value="Unassembled WGS sequence"/>
</dbReference>
<evidence type="ECO:0000256" key="1">
    <source>
        <dbReference type="SAM" id="SignalP"/>
    </source>
</evidence>
<organism evidence="3 4">
    <name type="scientific">Nitrosovibrio tenuis</name>
    <dbReference type="NCBI Taxonomy" id="1233"/>
    <lineage>
        <taxon>Bacteria</taxon>
        <taxon>Pseudomonadati</taxon>
        <taxon>Pseudomonadota</taxon>
        <taxon>Betaproteobacteria</taxon>
        <taxon>Nitrosomonadales</taxon>
        <taxon>Nitrosomonadaceae</taxon>
        <taxon>Nitrosovibrio</taxon>
    </lineage>
</organism>
<reference evidence="3 4" key="1">
    <citation type="submission" date="2016-10" db="EMBL/GenBank/DDBJ databases">
        <authorList>
            <person name="de Groot N.N."/>
        </authorList>
    </citation>
    <scope>NUCLEOTIDE SEQUENCE [LARGE SCALE GENOMIC DNA]</scope>
    <source>
        <strain evidence="3 4">Nv1</strain>
    </source>
</reference>
<sequence length="176" mass="19953">MKRLLLLLCSVPAIASPTAYAQKDVADYEFENEKPWIEIQAQLPPYPQTENLLQFDAGPASANSHYVDAPSISLGEDNVVRFSLVTKSPSGAMNVSYEGIRCQTAEKRTYAYGRNNNTWIQARMSKWVNLENIAQNYPQRALYRYFFCPLGVDMVRDTDEAIRALKAGIHPRAVRY</sequence>
<dbReference type="InterPro" id="IPR014861">
    <property type="entry name" value="CNP1-like_dom"/>
</dbReference>